<dbReference type="STRING" id="313596.RB2501_12517"/>
<accession>A4CNB0</accession>
<reference evidence="2 3" key="1">
    <citation type="journal article" date="2009" name="J. Bacteriol.">
        <title>Complete genome sequence of Robiginitalea biformata HTCC2501.</title>
        <authorList>
            <person name="Oh H.M."/>
            <person name="Giovannoni S.J."/>
            <person name="Lee K."/>
            <person name="Ferriera S."/>
            <person name="Johnson J."/>
            <person name="Cho J.C."/>
        </authorList>
    </citation>
    <scope>NUCLEOTIDE SEQUENCE [LARGE SCALE GENOMIC DNA]</scope>
    <source>
        <strain evidence="3">ATCC BAA-864 / HTCC2501 / KCTC 12146</strain>
    </source>
</reference>
<proteinExistence type="predicted"/>
<organism evidence="2 3">
    <name type="scientific">Robiginitalea biformata (strain ATCC BAA-864 / DSM 15991 / KCTC 12146 / HTCC2501)</name>
    <dbReference type="NCBI Taxonomy" id="313596"/>
    <lineage>
        <taxon>Bacteria</taxon>
        <taxon>Pseudomonadati</taxon>
        <taxon>Bacteroidota</taxon>
        <taxon>Flavobacteriia</taxon>
        <taxon>Flavobacteriales</taxon>
        <taxon>Flavobacteriaceae</taxon>
        <taxon>Robiginitalea</taxon>
    </lineage>
</organism>
<dbReference type="Pfam" id="PF06037">
    <property type="entry name" value="DUF922"/>
    <property type="match status" value="1"/>
</dbReference>
<protein>
    <recommendedName>
        <fullName evidence="4">DUF922 domain-containing protein</fullName>
    </recommendedName>
</protein>
<feature type="chain" id="PRO_5002666594" description="DUF922 domain-containing protein" evidence="1">
    <location>
        <begin position="22"/>
        <end position="186"/>
    </location>
</feature>
<sequence length="186" mass="21522">MDAIKQLRLVFLLGFCQLASAQGEGSARGEDAILWHPQTRLAWSDFRAEPPESRRIAATTASGITYSYNATGSGERYSLDFRVDTYFYPDKSWYHSESCDEVVLSHEQLHFDISELFARKFRKRLKEGVFTGNVKAEVRRIFTDINRELSEFQNRYDRETDYSRNRAAQFRWNEDIAGMLAGPDTP</sequence>
<name>A4CNB0_ROBBH</name>
<dbReference type="InterPro" id="IPR010321">
    <property type="entry name" value="DUF922"/>
</dbReference>
<dbReference type="eggNOG" id="COG5661">
    <property type="taxonomic scope" value="Bacteria"/>
</dbReference>
<evidence type="ECO:0000313" key="3">
    <source>
        <dbReference type="Proteomes" id="UP000009049"/>
    </source>
</evidence>
<dbReference type="Proteomes" id="UP000009049">
    <property type="component" value="Chromosome"/>
</dbReference>
<dbReference type="RefSeq" id="WP_015754472.1">
    <property type="nucleotide sequence ID" value="NC_013222.1"/>
</dbReference>
<dbReference type="HOGENOM" id="CLU_107487_0_0_10"/>
<evidence type="ECO:0000313" key="2">
    <source>
        <dbReference type="EMBL" id="EAR15152.1"/>
    </source>
</evidence>
<dbReference type="EMBL" id="CP001712">
    <property type="protein sequence ID" value="EAR15152.1"/>
    <property type="molecule type" value="Genomic_DNA"/>
</dbReference>
<evidence type="ECO:0000256" key="1">
    <source>
        <dbReference type="SAM" id="SignalP"/>
    </source>
</evidence>
<keyword evidence="3" id="KW-1185">Reference proteome</keyword>
<gene>
    <name evidence="2" type="ordered locus">RB2501_12517</name>
</gene>
<dbReference type="KEGG" id="rbi:RB2501_12517"/>
<feature type="signal peptide" evidence="1">
    <location>
        <begin position="1"/>
        <end position="21"/>
    </location>
</feature>
<evidence type="ECO:0008006" key="4">
    <source>
        <dbReference type="Google" id="ProtNLM"/>
    </source>
</evidence>
<keyword evidence="1" id="KW-0732">Signal</keyword>
<dbReference type="AlphaFoldDB" id="A4CNB0"/>